<dbReference type="Proteomes" id="UP000235965">
    <property type="component" value="Unassembled WGS sequence"/>
</dbReference>
<protein>
    <recommendedName>
        <fullName evidence="5">Carboxylesterase type B domain-containing protein</fullName>
    </recommendedName>
</protein>
<comment type="similarity">
    <text evidence="1">Belongs to the type-B carboxylesterase/lipase family.</text>
</comment>
<proteinExistence type="inferred from homology"/>
<dbReference type="InterPro" id="IPR029058">
    <property type="entry name" value="AB_hydrolase_fold"/>
</dbReference>
<accession>A0A2J7RSH3</accession>
<dbReference type="Gene3D" id="3.40.50.1820">
    <property type="entry name" value="alpha/beta hydrolase"/>
    <property type="match status" value="1"/>
</dbReference>
<evidence type="ECO:0000256" key="1">
    <source>
        <dbReference type="ARBA" id="ARBA00005964"/>
    </source>
</evidence>
<evidence type="ECO:0000256" key="4">
    <source>
        <dbReference type="SAM" id="SignalP"/>
    </source>
</evidence>
<reference evidence="6 7" key="1">
    <citation type="submission" date="2017-12" db="EMBL/GenBank/DDBJ databases">
        <title>Hemimetabolous genomes reveal molecular basis of termite eusociality.</title>
        <authorList>
            <person name="Harrison M.C."/>
            <person name="Jongepier E."/>
            <person name="Robertson H.M."/>
            <person name="Arning N."/>
            <person name="Bitard-Feildel T."/>
            <person name="Chao H."/>
            <person name="Childers C.P."/>
            <person name="Dinh H."/>
            <person name="Doddapaneni H."/>
            <person name="Dugan S."/>
            <person name="Gowin J."/>
            <person name="Greiner C."/>
            <person name="Han Y."/>
            <person name="Hu H."/>
            <person name="Hughes D.S.T."/>
            <person name="Huylmans A.-K."/>
            <person name="Kemena C."/>
            <person name="Kremer L.P.M."/>
            <person name="Lee S.L."/>
            <person name="Lopez-Ezquerra A."/>
            <person name="Mallet L."/>
            <person name="Monroy-Kuhn J.M."/>
            <person name="Moser A."/>
            <person name="Murali S.C."/>
            <person name="Muzny D.M."/>
            <person name="Otani S."/>
            <person name="Piulachs M.-D."/>
            <person name="Poelchau M."/>
            <person name="Qu J."/>
            <person name="Schaub F."/>
            <person name="Wada-Katsumata A."/>
            <person name="Worley K.C."/>
            <person name="Xie Q."/>
            <person name="Ylla G."/>
            <person name="Poulsen M."/>
            <person name="Gibbs R.A."/>
            <person name="Schal C."/>
            <person name="Richards S."/>
            <person name="Belles X."/>
            <person name="Korb J."/>
            <person name="Bornberg-Bauer E."/>
        </authorList>
    </citation>
    <scope>NUCLEOTIDE SEQUENCE [LARGE SCALE GENOMIC DNA]</scope>
    <source>
        <tissue evidence="6">Whole body</tissue>
    </source>
</reference>
<sequence length="142" mass="15681">LVVLSVCIFISSAVSAGIIYDTNSEGTLTREVEIKQGKLVGLRLQSTSNPDLRPVEVFLGIPYAAAPTGSQRFMPPGSPPQWMGVKFAHNFGPVCPQNLPDLNQKKKNVMTANRVSYLNRLFPYLQHNQSEDCLYLNIYAPA</sequence>
<comment type="caution">
    <text evidence="6">The sequence shown here is derived from an EMBL/GenBank/DDBJ whole genome shotgun (WGS) entry which is preliminary data.</text>
</comment>
<feature type="non-terminal residue" evidence="6">
    <location>
        <position position="1"/>
    </location>
</feature>
<dbReference type="InterPro" id="IPR002018">
    <property type="entry name" value="CarbesteraseB"/>
</dbReference>
<keyword evidence="3" id="KW-0325">Glycoprotein</keyword>
<dbReference type="InParanoid" id="A0A2J7RSH3"/>
<dbReference type="STRING" id="105785.A0A2J7RSH3"/>
<organism evidence="6 7">
    <name type="scientific">Cryptotermes secundus</name>
    <dbReference type="NCBI Taxonomy" id="105785"/>
    <lineage>
        <taxon>Eukaryota</taxon>
        <taxon>Metazoa</taxon>
        <taxon>Ecdysozoa</taxon>
        <taxon>Arthropoda</taxon>
        <taxon>Hexapoda</taxon>
        <taxon>Insecta</taxon>
        <taxon>Pterygota</taxon>
        <taxon>Neoptera</taxon>
        <taxon>Polyneoptera</taxon>
        <taxon>Dictyoptera</taxon>
        <taxon>Blattodea</taxon>
        <taxon>Blattoidea</taxon>
        <taxon>Termitoidae</taxon>
        <taxon>Kalotermitidae</taxon>
        <taxon>Cryptotermitinae</taxon>
        <taxon>Cryptotermes</taxon>
    </lineage>
</organism>
<gene>
    <name evidence="6" type="ORF">B7P43_G11415</name>
</gene>
<feature type="signal peptide" evidence="4">
    <location>
        <begin position="1"/>
        <end position="16"/>
    </location>
</feature>
<evidence type="ECO:0000259" key="5">
    <source>
        <dbReference type="Pfam" id="PF00135"/>
    </source>
</evidence>
<dbReference type="InterPro" id="IPR051093">
    <property type="entry name" value="Neuroligin/BSAL"/>
</dbReference>
<dbReference type="Pfam" id="PF00135">
    <property type="entry name" value="COesterase"/>
    <property type="match status" value="1"/>
</dbReference>
<evidence type="ECO:0000313" key="7">
    <source>
        <dbReference type="Proteomes" id="UP000235965"/>
    </source>
</evidence>
<evidence type="ECO:0000313" key="6">
    <source>
        <dbReference type="EMBL" id="PNF43774.1"/>
    </source>
</evidence>
<keyword evidence="2 4" id="KW-0732">Signal</keyword>
<feature type="chain" id="PRO_5014387820" description="Carboxylesterase type B domain-containing protein" evidence="4">
    <location>
        <begin position="17"/>
        <end position="142"/>
    </location>
</feature>
<dbReference type="InterPro" id="IPR019819">
    <property type="entry name" value="Carboxylesterase_B_CS"/>
</dbReference>
<evidence type="ECO:0000256" key="3">
    <source>
        <dbReference type="ARBA" id="ARBA00023180"/>
    </source>
</evidence>
<dbReference type="AlphaFoldDB" id="A0A2J7RSH3"/>
<dbReference type="PROSITE" id="PS00941">
    <property type="entry name" value="CARBOXYLESTERASE_B_2"/>
    <property type="match status" value="1"/>
</dbReference>
<keyword evidence="7" id="KW-1185">Reference proteome</keyword>
<feature type="non-terminal residue" evidence="6">
    <location>
        <position position="142"/>
    </location>
</feature>
<dbReference type="SUPFAM" id="SSF53474">
    <property type="entry name" value="alpha/beta-Hydrolases"/>
    <property type="match status" value="1"/>
</dbReference>
<evidence type="ECO:0000256" key="2">
    <source>
        <dbReference type="ARBA" id="ARBA00022729"/>
    </source>
</evidence>
<feature type="domain" description="Carboxylesterase type B" evidence="5">
    <location>
        <begin position="30"/>
        <end position="141"/>
    </location>
</feature>
<name>A0A2J7RSH3_9NEOP</name>
<dbReference type="OrthoDB" id="6846267at2759"/>
<dbReference type="PANTHER" id="PTHR43903">
    <property type="entry name" value="NEUROLIGIN"/>
    <property type="match status" value="1"/>
</dbReference>
<dbReference type="EMBL" id="NEVH01000259">
    <property type="protein sequence ID" value="PNF43774.1"/>
    <property type="molecule type" value="Genomic_DNA"/>
</dbReference>